<gene>
    <name evidence="2" type="ORF">HHI36_015141</name>
</gene>
<evidence type="ECO:0000313" key="2">
    <source>
        <dbReference type="EMBL" id="KAL3273711.1"/>
    </source>
</evidence>
<keyword evidence="3" id="KW-1185">Reference proteome</keyword>
<feature type="compositionally biased region" description="Acidic residues" evidence="1">
    <location>
        <begin position="104"/>
        <end position="116"/>
    </location>
</feature>
<feature type="region of interest" description="Disordered" evidence="1">
    <location>
        <begin position="93"/>
        <end position="116"/>
    </location>
</feature>
<protein>
    <submittedName>
        <fullName evidence="2">Uncharacterized protein</fullName>
    </submittedName>
</protein>
<name>A0ABD2N4Q3_9CUCU</name>
<evidence type="ECO:0000256" key="1">
    <source>
        <dbReference type="SAM" id="MobiDB-lite"/>
    </source>
</evidence>
<sequence>MSSNTCKRSRNPSRFSLPLGQSPGSVRVSYKNGCTRYFGHETVSHRCKKSVSASKKKYQTRRQNKDYEEILMEWLNENYESDCDDFDPSFVTLETDPGSATEQEGSEGEETISEQQEIECNEVNRSLYYYGKNRFKWSKTPSNTSGVRTRRHNIVIESPTSSSTLS</sequence>
<organism evidence="2 3">
    <name type="scientific">Cryptolaemus montrouzieri</name>
    <dbReference type="NCBI Taxonomy" id="559131"/>
    <lineage>
        <taxon>Eukaryota</taxon>
        <taxon>Metazoa</taxon>
        <taxon>Ecdysozoa</taxon>
        <taxon>Arthropoda</taxon>
        <taxon>Hexapoda</taxon>
        <taxon>Insecta</taxon>
        <taxon>Pterygota</taxon>
        <taxon>Neoptera</taxon>
        <taxon>Endopterygota</taxon>
        <taxon>Coleoptera</taxon>
        <taxon>Polyphaga</taxon>
        <taxon>Cucujiformia</taxon>
        <taxon>Coccinelloidea</taxon>
        <taxon>Coccinellidae</taxon>
        <taxon>Scymninae</taxon>
        <taxon>Scymnini</taxon>
        <taxon>Cryptolaemus</taxon>
    </lineage>
</organism>
<accession>A0ABD2N4Q3</accession>
<dbReference type="EMBL" id="JABFTP020000062">
    <property type="protein sequence ID" value="KAL3273711.1"/>
    <property type="molecule type" value="Genomic_DNA"/>
</dbReference>
<reference evidence="2 3" key="1">
    <citation type="journal article" date="2021" name="BMC Biol.">
        <title>Horizontally acquired antibacterial genes associated with adaptive radiation of ladybird beetles.</title>
        <authorList>
            <person name="Li H.S."/>
            <person name="Tang X.F."/>
            <person name="Huang Y.H."/>
            <person name="Xu Z.Y."/>
            <person name="Chen M.L."/>
            <person name="Du X.Y."/>
            <person name="Qiu B.Y."/>
            <person name="Chen P.T."/>
            <person name="Zhang W."/>
            <person name="Slipinski A."/>
            <person name="Escalona H.E."/>
            <person name="Waterhouse R.M."/>
            <person name="Zwick A."/>
            <person name="Pang H."/>
        </authorList>
    </citation>
    <scope>NUCLEOTIDE SEQUENCE [LARGE SCALE GENOMIC DNA]</scope>
    <source>
        <strain evidence="2">SYSU2018</strain>
    </source>
</reference>
<feature type="region of interest" description="Disordered" evidence="1">
    <location>
        <begin position="1"/>
        <end position="23"/>
    </location>
</feature>
<comment type="caution">
    <text evidence="2">The sequence shown here is derived from an EMBL/GenBank/DDBJ whole genome shotgun (WGS) entry which is preliminary data.</text>
</comment>
<proteinExistence type="predicted"/>
<dbReference type="AlphaFoldDB" id="A0ABD2N4Q3"/>
<evidence type="ECO:0000313" key="3">
    <source>
        <dbReference type="Proteomes" id="UP001516400"/>
    </source>
</evidence>
<dbReference type="Proteomes" id="UP001516400">
    <property type="component" value="Unassembled WGS sequence"/>
</dbReference>